<dbReference type="EMBL" id="JAKGUD010000003">
    <property type="protein sequence ID" value="MCF4142013.1"/>
    <property type="molecule type" value="Genomic_DNA"/>
</dbReference>
<dbReference type="Proteomes" id="UP001200430">
    <property type="component" value="Unassembled WGS sequence"/>
</dbReference>
<evidence type="ECO:0000313" key="2">
    <source>
        <dbReference type="EMBL" id="MCF4142013.1"/>
    </source>
</evidence>
<organism evidence="2 3">
    <name type="scientific">Dethiosulfovibrio marinus</name>
    <dbReference type="NCBI Taxonomy" id="133532"/>
    <lineage>
        <taxon>Bacteria</taxon>
        <taxon>Thermotogati</taxon>
        <taxon>Synergistota</taxon>
        <taxon>Synergistia</taxon>
        <taxon>Synergistales</taxon>
        <taxon>Dethiosulfovibrionaceae</taxon>
        <taxon>Dethiosulfovibrio</taxon>
    </lineage>
</organism>
<gene>
    <name evidence="2" type="ORF">L2W38_04180</name>
</gene>
<keyword evidence="1" id="KW-1133">Transmembrane helix</keyword>
<protein>
    <recommendedName>
        <fullName evidence="4">Type IV pilus biogenesis protein PilP</fullName>
    </recommendedName>
</protein>
<comment type="caution">
    <text evidence="2">The sequence shown here is derived from an EMBL/GenBank/DDBJ whole genome shotgun (WGS) entry which is preliminary data.</text>
</comment>
<reference evidence="2 3" key="1">
    <citation type="submission" date="2022-01" db="EMBL/GenBank/DDBJ databases">
        <title>Dethiosulfovibrio faecalis sp. nov., a novel proteolytic, non-sulfur-reducing bacterium isolated from a marine aquaculture solid waste bioreactor.</title>
        <authorList>
            <person name="Grabowski S."/>
            <person name="Apolinario E."/>
            <person name="Schneider N."/>
            <person name="Marshall C.W."/>
            <person name="Sowers K.R."/>
        </authorList>
    </citation>
    <scope>NUCLEOTIDE SEQUENCE [LARGE SCALE GENOMIC DNA]</scope>
    <source>
        <strain evidence="2 3">DSM 12537</strain>
    </source>
</reference>
<evidence type="ECO:0000313" key="3">
    <source>
        <dbReference type="Proteomes" id="UP001200430"/>
    </source>
</evidence>
<name>A0ABS9ELC7_9BACT</name>
<dbReference type="RefSeq" id="WP_236098770.1">
    <property type="nucleotide sequence ID" value="NZ_JAKGUD010000003.1"/>
</dbReference>
<feature type="transmembrane region" description="Helical" evidence="1">
    <location>
        <begin position="31"/>
        <end position="52"/>
    </location>
</feature>
<sequence>MAVRGMWLDGAKGWFDDLLDGKERFYVVGRWIWLSLTLLALGWSGVCFVQLWQEANQEQAEKYLSPMDLSKERQSLEALVFSYNSIQAERKDSLRLANDIIRIGRNPMVRMESPKNVPVASTEPSVEDLVDLPPLVIVRAVMVMGKDASAVVDIDGIGDGIVVRKGTTFSDKKGRFLSIGTDKLIFRWNGTNVSVPVNF</sequence>
<proteinExistence type="predicted"/>
<keyword evidence="1" id="KW-0812">Transmembrane</keyword>
<evidence type="ECO:0000256" key="1">
    <source>
        <dbReference type="SAM" id="Phobius"/>
    </source>
</evidence>
<evidence type="ECO:0008006" key="4">
    <source>
        <dbReference type="Google" id="ProtNLM"/>
    </source>
</evidence>
<keyword evidence="3" id="KW-1185">Reference proteome</keyword>
<keyword evidence="1" id="KW-0472">Membrane</keyword>
<accession>A0ABS9ELC7</accession>